<reference evidence="7" key="1">
    <citation type="submission" date="2020-02" db="EMBL/GenBank/DDBJ databases">
        <authorList>
            <person name="Palmer J.M."/>
        </authorList>
    </citation>
    <scope>NUCLEOTIDE SEQUENCE</scope>
    <source>
        <strain evidence="7">EPUS1.4</strain>
        <tissue evidence="7">Thallus</tissue>
    </source>
</reference>
<protein>
    <recommendedName>
        <fullName evidence="9">Pentatricopeptide repeat protein</fullName>
    </recommendedName>
</protein>
<keyword evidence="2" id="KW-0677">Repeat</keyword>
<dbReference type="EMBL" id="JAACFV010000012">
    <property type="protein sequence ID" value="KAF7512434.1"/>
    <property type="molecule type" value="Genomic_DNA"/>
</dbReference>
<dbReference type="PANTHER" id="PTHR47447:SF17">
    <property type="entry name" value="OS12G0638900 PROTEIN"/>
    <property type="match status" value="1"/>
</dbReference>
<feature type="region of interest" description="Disordered" evidence="6">
    <location>
        <begin position="107"/>
        <end position="153"/>
    </location>
</feature>
<comment type="subunit">
    <text evidence="4">Binds to mitochondrial small subunit 15S rRNA.</text>
</comment>
<organism evidence="7 8">
    <name type="scientific">Endocarpon pusillum</name>
    <dbReference type="NCBI Taxonomy" id="364733"/>
    <lineage>
        <taxon>Eukaryota</taxon>
        <taxon>Fungi</taxon>
        <taxon>Dikarya</taxon>
        <taxon>Ascomycota</taxon>
        <taxon>Pezizomycotina</taxon>
        <taxon>Eurotiomycetes</taxon>
        <taxon>Chaetothyriomycetidae</taxon>
        <taxon>Verrucariales</taxon>
        <taxon>Verrucariaceae</taxon>
        <taxon>Endocarpon</taxon>
    </lineage>
</organism>
<comment type="caution">
    <text evidence="7">The sequence shown here is derived from an EMBL/GenBank/DDBJ whole genome shotgun (WGS) entry which is preliminary data.</text>
</comment>
<evidence type="ECO:0000313" key="7">
    <source>
        <dbReference type="EMBL" id="KAF7512434.1"/>
    </source>
</evidence>
<dbReference type="Gene3D" id="1.25.40.10">
    <property type="entry name" value="Tetratricopeptide repeat domain"/>
    <property type="match status" value="1"/>
</dbReference>
<evidence type="ECO:0000256" key="5">
    <source>
        <dbReference type="PROSITE-ProRule" id="PRU00708"/>
    </source>
</evidence>
<feature type="repeat" description="PPR" evidence="5">
    <location>
        <begin position="516"/>
        <end position="550"/>
    </location>
</feature>
<comment type="function">
    <text evidence="3">Regulates mitochondrial small subunit maturation by controlling 15S rRNA 5'-end processing. Localizes to the 5' precursor of the 15S rRNA in a position that is subsequently occupied by mS47 in the mature yeast mtSSU. Uses structure and sequence-specific RNA recognition, binding to a single-stranded region of the precursor and specifically recognizing bases -6 to -1. The exchange of Ccm1 for mS47 is coupled to the irreversible removal of precursor rRNA that is accompanied by conformational changes of the mitoribosomal proteins uS5m and mS26. These conformational changes signal completion of 5'-end rRNA processing through protection of the mature 5'-end of the 15S rRNA and stabilization of mS47. The removal of the 5' precursor together with the dissociation of Ccm1 may be catalyzed by the 5'-3' exoribonuclease Pet127. Involved in the specific removal of group I introns in mitochondrial encoded transcripts.</text>
</comment>
<dbReference type="PROSITE" id="PS51375">
    <property type="entry name" value="PPR"/>
    <property type="match status" value="1"/>
</dbReference>
<accession>A0A8H7ARX6</accession>
<dbReference type="InterPro" id="IPR011990">
    <property type="entry name" value="TPR-like_helical_dom_sf"/>
</dbReference>
<dbReference type="AlphaFoldDB" id="A0A8H7ARX6"/>
<evidence type="ECO:0000256" key="6">
    <source>
        <dbReference type="SAM" id="MobiDB-lite"/>
    </source>
</evidence>
<dbReference type="OrthoDB" id="1908178at2759"/>
<evidence type="ECO:0000256" key="1">
    <source>
        <dbReference type="ARBA" id="ARBA00006192"/>
    </source>
</evidence>
<evidence type="ECO:0000256" key="2">
    <source>
        <dbReference type="ARBA" id="ARBA00022737"/>
    </source>
</evidence>
<sequence>MPRFSPWERSRSYRATIALSDAPLLTFLLPCLISTSSAPWKHASSSSGVYRRQHLPAAGEVERYLLSALTRAGSCQLPHCHESPKILLAHKETGALPQRSQRRWLSAFRAPQNRSEVGSAKSVTPRKLDTTSGSGEGASSSQTKHDDQRATDAQNEGSFFKPFYEVVDHGTWPVGQNADSTDSQSTERRARLQAQIASLVNARGDVETDRVAYDELQELMDSETSDDTPAKADHDDSIEPTEQVLVEQIHYLRTVRELESKLEKARHKLHLSMQRGDQKRKRAYWQEEAYQDQQRVEIMDLAEVEMTPASRPTVKLTKEDFLGLVDLYFYSHRNRFLSESPDASPTPLQLDDYSFKISEDFSPPTNAESDLVRDEEGTPVSPLHHVEMEIKIRKRNEIKVLQKLVDLLLDDYSSLGDLFRAYKALPQPGVSYLSRGVIRLLLQRMSTPWRKSERAMLRYLSLLDDMQLARLPITAWEWSSAIYLAGQSFNNVSNSDVSAAFRVWRQMEKDAGVAARAVTFNILFDIAVKAEKFVLAEELLREMHDRGFRLNRLGRVSLIYYYGKKGDGDGVRKAYRDFVEAGEIVDTLVLNCVMASLINAQEPAAAEQVYERMKGMQERLRRGKNGDGDEALFVKYPPPGPDKIGNEMASNALGRVLLKASRLRTVLPDHHDDLQSMMPLTPDAITYRVLMSHHARTSGNVDRLTVLLDDMTRQFRIPITQMTFQLLFRGFAMHGGSDRSDAKWTQQRLHIAWAACVVCMNASKARHTGTGQKASRLDLLSVKDAEAIAADDEKRAIEEASKRPKPRRPTAWDTFIKQFASPYPETKPFDLYSTIIHASEPEGEDEAGSGEEYRLPRVDLTPRVTPAEETADPNSIQPTKHLVLWAIRAFTRCTASRSVLEDVWYQIQRIWRPSDVKEQAVAIREIRRALRYCDTHGKK</sequence>
<dbReference type="PANTHER" id="PTHR47447">
    <property type="entry name" value="OS03G0856100 PROTEIN"/>
    <property type="match status" value="1"/>
</dbReference>
<dbReference type="InterPro" id="IPR002885">
    <property type="entry name" value="PPR_rpt"/>
</dbReference>
<evidence type="ECO:0000256" key="3">
    <source>
        <dbReference type="ARBA" id="ARBA00044493"/>
    </source>
</evidence>
<dbReference type="Pfam" id="PF01535">
    <property type="entry name" value="PPR"/>
    <property type="match status" value="1"/>
</dbReference>
<evidence type="ECO:0000313" key="8">
    <source>
        <dbReference type="Proteomes" id="UP000606974"/>
    </source>
</evidence>
<keyword evidence="8" id="KW-1185">Reference proteome</keyword>
<comment type="similarity">
    <text evidence="1">Belongs to the CCM1 family.</text>
</comment>
<name>A0A8H7ARX6_9EURO</name>
<dbReference type="Proteomes" id="UP000606974">
    <property type="component" value="Unassembled WGS sequence"/>
</dbReference>
<evidence type="ECO:0008006" key="9">
    <source>
        <dbReference type="Google" id="ProtNLM"/>
    </source>
</evidence>
<gene>
    <name evidence="7" type="ORF">GJ744_001369</name>
</gene>
<evidence type="ECO:0000256" key="4">
    <source>
        <dbReference type="ARBA" id="ARBA00044511"/>
    </source>
</evidence>
<proteinExistence type="inferred from homology"/>
<dbReference type="NCBIfam" id="TIGR00756">
    <property type="entry name" value="PPR"/>
    <property type="match status" value="1"/>
</dbReference>